<organism evidence="3 4">
    <name type="scientific">Streptomyces ovatisporus</name>
    <dbReference type="NCBI Taxonomy" id="1128682"/>
    <lineage>
        <taxon>Bacteria</taxon>
        <taxon>Bacillati</taxon>
        <taxon>Actinomycetota</taxon>
        <taxon>Actinomycetes</taxon>
        <taxon>Kitasatosporales</taxon>
        <taxon>Streptomycetaceae</taxon>
        <taxon>Streptomyces</taxon>
    </lineage>
</organism>
<feature type="transmembrane region" description="Helical" evidence="2">
    <location>
        <begin position="413"/>
        <end position="436"/>
    </location>
</feature>
<reference evidence="4" key="1">
    <citation type="journal article" date="2019" name="Int. J. Syst. Evol. Microbiol.">
        <title>The Global Catalogue of Microorganisms (GCM) 10K type strain sequencing project: providing services to taxonomists for standard genome sequencing and annotation.</title>
        <authorList>
            <consortium name="The Broad Institute Genomics Platform"/>
            <consortium name="The Broad Institute Genome Sequencing Center for Infectious Disease"/>
            <person name="Wu L."/>
            <person name="Ma J."/>
        </authorList>
    </citation>
    <scope>NUCLEOTIDE SEQUENCE [LARGE SCALE GENOMIC DNA]</scope>
    <source>
        <strain evidence="4">CGMCC 4.7357</strain>
    </source>
</reference>
<feature type="transmembrane region" description="Helical" evidence="2">
    <location>
        <begin position="55"/>
        <end position="75"/>
    </location>
</feature>
<feature type="transmembrane region" description="Helical" evidence="2">
    <location>
        <begin position="27"/>
        <end position="49"/>
    </location>
</feature>
<evidence type="ECO:0000256" key="1">
    <source>
        <dbReference type="SAM" id="MobiDB-lite"/>
    </source>
</evidence>
<feature type="transmembrane region" description="Helical" evidence="2">
    <location>
        <begin position="263"/>
        <end position="285"/>
    </location>
</feature>
<keyword evidence="2" id="KW-1133">Transmembrane helix</keyword>
<evidence type="ECO:0000256" key="2">
    <source>
        <dbReference type="SAM" id="Phobius"/>
    </source>
</evidence>
<feature type="transmembrane region" description="Helical" evidence="2">
    <location>
        <begin position="297"/>
        <end position="316"/>
    </location>
</feature>
<dbReference type="InterPro" id="IPR011701">
    <property type="entry name" value="MFS"/>
</dbReference>
<dbReference type="Pfam" id="PF07690">
    <property type="entry name" value="MFS_1"/>
    <property type="match status" value="1"/>
</dbReference>
<dbReference type="InterPro" id="IPR036259">
    <property type="entry name" value="MFS_trans_sf"/>
</dbReference>
<dbReference type="EMBL" id="JBHSFH010000005">
    <property type="protein sequence ID" value="MFC4494335.1"/>
    <property type="molecule type" value="Genomic_DNA"/>
</dbReference>
<dbReference type="Gene3D" id="1.20.1250.20">
    <property type="entry name" value="MFS general substrate transporter like domains"/>
    <property type="match status" value="1"/>
</dbReference>
<feature type="transmembrane region" description="Helical" evidence="2">
    <location>
        <begin position="352"/>
        <end position="375"/>
    </location>
</feature>
<dbReference type="RefSeq" id="WP_386445185.1">
    <property type="nucleotide sequence ID" value="NZ_JBHSFH010000005.1"/>
</dbReference>
<accession>A0ABV9A3P2</accession>
<dbReference type="PANTHER" id="PTHR23542:SF1">
    <property type="entry name" value="MAJOR FACILITATOR SUPERFAMILY (MFS) PROFILE DOMAIN-CONTAINING PROTEIN"/>
    <property type="match status" value="1"/>
</dbReference>
<name>A0ABV9A3P2_9ACTN</name>
<proteinExistence type="predicted"/>
<sequence>MTTPATPTDERRPGYRDLLRTPGAWRFVIPGFLARQPIAMLGIGTVLLVEHTTGSYGAAGIVTAISGVAMALIAPQSGKLTDRFGQRAVLVPAVLLHALTVSLLIVLALRDAPLWALFAAAVPAGATTPPISPMVRARWSASLDDSSPLMTTAAAFESVTDEFTFIVGPVLTTALCTTVHPAAGLVAEAFLILGGGLFFAAQRGTQPPKALGQEGTSGKKARRDSATRTDSGSGPDSGPGAGGARPHAKDGGRSALSLPGVRVLIPALLGIGSVFGGMQVSIAAVTQFAGQPELNGVLYGIFATGNTLAAVAVGTIRWRRSAQARLLIAYPVLVLATAALAAAAQLTPWLALLGALGLVAGLCVAPSMITGFTLVELLVPAAVRTEAFTWLTGAVALGQAAGSMAAGQLTDGFGAGAGFLAPAAGTGLALTALVVFRRRLADRRGGRGSARGVSHRAPVTVD</sequence>
<feature type="transmembrane region" description="Helical" evidence="2">
    <location>
        <begin position="87"/>
        <end position="109"/>
    </location>
</feature>
<keyword evidence="2" id="KW-0472">Membrane</keyword>
<feature type="region of interest" description="Disordered" evidence="1">
    <location>
        <begin position="207"/>
        <end position="252"/>
    </location>
</feature>
<gene>
    <name evidence="3" type="ORF">ACFPA8_09340</name>
</gene>
<protein>
    <submittedName>
        <fullName evidence="3">MFS transporter</fullName>
    </submittedName>
</protein>
<feature type="transmembrane region" description="Helical" evidence="2">
    <location>
        <begin position="182"/>
        <end position="201"/>
    </location>
</feature>
<dbReference type="PANTHER" id="PTHR23542">
    <property type="match status" value="1"/>
</dbReference>
<comment type="caution">
    <text evidence="3">The sequence shown here is derived from an EMBL/GenBank/DDBJ whole genome shotgun (WGS) entry which is preliminary data.</text>
</comment>
<dbReference type="SUPFAM" id="SSF103473">
    <property type="entry name" value="MFS general substrate transporter"/>
    <property type="match status" value="1"/>
</dbReference>
<dbReference type="Proteomes" id="UP001595997">
    <property type="component" value="Unassembled WGS sequence"/>
</dbReference>
<keyword evidence="4" id="KW-1185">Reference proteome</keyword>
<evidence type="ECO:0000313" key="3">
    <source>
        <dbReference type="EMBL" id="MFC4494335.1"/>
    </source>
</evidence>
<feature type="transmembrane region" description="Helical" evidence="2">
    <location>
        <begin position="328"/>
        <end position="346"/>
    </location>
</feature>
<feature type="transmembrane region" description="Helical" evidence="2">
    <location>
        <begin position="387"/>
        <end position="407"/>
    </location>
</feature>
<evidence type="ECO:0000313" key="4">
    <source>
        <dbReference type="Proteomes" id="UP001595997"/>
    </source>
</evidence>
<keyword evidence="2" id="KW-0812">Transmembrane</keyword>